<reference evidence="2 3" key="1">
    <citation type="submission" date="2024-03" db="EMBL/GenBank/DDBJ databases">
        <title>Human intestinal bacterial collection.</title>
        <authorList>
            <person name="Pauvert C."/>
            <person name="Hitch T.C.A."/>
            <person name="Clavel T."/>
        </authorList>
    </citation>
    <scope>NUCLEOTIDE SEQUENCE [LARGE SCALE GENOMIC DNA]</scope>
    <source>
        <strain evidence="2 3">CLA-AP-H29</strain>
    </source>
</reference>
<dbReference type="RefSeq" id="WP_204832619.1">
    <property type="nucleotide sequence ID" value="NZ_JBBMFK010000003.1"/>
</dbReference>
<keyword evidence="1" id="KW-0812">Transmembrane</keyword>
<protein>
    <submittedName>
        <fullName evidence="2">PrgI family protein</fullName>
    </submittedName>
</protein>
<accession>A0ABV1E4T2</accession>
<proteinExistence type="predicted"/>
<keyword evidence="1" id="KW-0472">Membrane</keyword>
<keyword evidence="3" id="KW-1185">Reference proteome</keyword>
<dbReference type="InterPro" id="IPR024414">
    <property type="entry name" value="Uncharacterised_PrgI"/>
</dbReference>
<feature type="transmembrane region" description="Helical" evidence="1">
    <location>
        <begin position="20"/>
        <end position="39"/>
    </location>
</feature>
<evidence type="ECO:0000256" key="1">
    <source>
        <dbReference type="SAM" id="Phobius"/>
    </source>
</evidence>
<dbReference type="Pfam" id="PF12666">
    <property type="entry name" value="PrgI"/>
    <property type="match status" value="1"/>
</dbReference>
<name>A0ABV1E4T2_9FIRM</name>
<evidence type="ECO:0000313" key="3">
    <source>
        <dbReference type="Proteomes" id="UP001464378"/>
    </source>
</evidence>
<dbReference type="EMBL" id="JBBMFK010000003">
    <property type="protein sequence ID" value="MEQ2442311.1"/>
    <property type="molecule type" value="Genomic_DNA"/>
</dbReference>
<evidence type="ECO:0000313" key="2">
    <source>
        <dbReference type="EMBL" id="MEQ2442311.1"/>
    </source>
</evidence>
<comment type="caution">
    <text evidence="2">The sequence shown here is derived from an EMBL/GenBank/DDBJ whole genome shotgun (WGS) entry which is preliminary data.</text>
</comment>
<sequence>MEIKIPKEVRQHKETIFFGLSARQFLCALFAVGIAVAVYLSLSETIGKETASWACILSAAPVAVAGFFNYNGLTLEQFAWAFLKSEVLCAGNRVFKAENIYYKALGRKEGADFD</sequence>
<gene>
    <name evidence="2" type="ORF">WMO64_02380</name>
</gene>
<feature type="transmembrane region" description="Helical" evidence="1">
    <location>
        <begin position="51"/>
        <end position="70"/>
    </location>
</feature>
<dbReference type="Proteomes" id="UP001464378">
    <property type="component" value="Unassembled WGS sequence"/>
</dbReference>
<organism evidence="2 3">
    <name type="scientific">Pseudoflavonifractor intestinihominis</name>
    <dbReference type="NCBI Taxonomy" id="3133171"/>
    <lineage>
        <taxon>Bacteria</taxon>
        <taxon>Bacillati</taxon>
        <taxon>Bacillota</taxon>
        <taxon>Clostridia</taxon>
        <taxon>Eubacteriales</taxon>
        <taxon>Oscillospiraceae</taxon>
        <taxon>Pseudoflavonifractor</taxon>
    </lineage>
</organism>
<keyword evidence="1" id="KW-1133">Transmembrane helix</keyword>